<sequence length="336" mass="35201">MQQVAIGTAYGTQNLITQAVDIPSPGPGQVLVKMKAAALNYRDWEVVNGQYHEDFPAGLVPLSDGAGEVVEVGPGVTRVGNGDQIVGSFWQGWQSGELADSPGAQSLGGPLPGCLSEYQVMPANGVVSMPQGLSFSQAATLPCAGVTAWQALVTKGNIQSGDWVLVQGTGGVSMFAQQLALMHGAQVITLSSSDAKLKLAKEQGARHTVNYQTHPQWAEQVIELTGGRKVDHIVEVGGPNTLSQSLACIAPGGQINIVGYLGGKDGSVNPLQILQAHATLRGIAVGPVSSLQALCNAIHANHLAPVIDREFHWQQYQQAFAYMAAGKHVGKVVLTF</sequence>
<dbReference type="Gene3D" id="3.90.180.10">
    <property type="entry name" value="Medium-chain alcohol dehydrogenases, catalytic domain"/>
    <property type="match status" value="1"/>
</dbReference>
<dbReference type="InterPro" id="IPR052711">
    <property type="entry name" value="Zinc_ADH-like"/>
</dbReference>
<dbReference type="InterPro" id="IPR011032">
    <property type="entry name" value="GroES-like_sf"/>
</dbReference>
<dbReference type="SMART" id="SM00829">
    <property type="entry name" value="PKS_ER"/>
    <property type="match status" value="1"/>
</dbReference>
<reference evidence="2 3" key="1">
    <citation type="submission" date="2020-11" db="EMBL/GenBank/DDBJ databases">
        <title>Complete genome sequence for Salinimonas sp. strain G2-b.</title>
        <authorList>
            <person name="Park S.-J."/>
        </authorList>
    </citation>
    <scope>NUCLEOTIDE SEQUENCE [LARGE SCALE GENOMIC DNA]</scope>
    <source>
        <strain evidence="2 3">G2-b</strain>
    </source>
</reference>
<feature type="domain" description="Enoyl reductase (ER)" evidence="1">
    <location>
        <begin position="11"/>
        <end position="334"/>
    </location>
</feature>
<dbReference type="InterPro" id="IPR013149">
    <property type="entry name" value="ADH-like_C"/>
</dbReference>
<dbReference type="PANTHER" id="PTHR45033:SF2">
    <property type="entry name" value="ZINC-TYPE ALCOHOL DEHYDROGENASE-LIKE PROTEIN C1773.06C"/>
    <property type="match status" value="1"/>
</dbReference>
<dbReference type="InterPro" id="IPR020843">
    <property type="entry name" value="ER"/>
</dbReference>
<dbReference type="GO" id="GO:0016491">
    <property type="term" value="F:oxidoreductase activity"/>
    <property type="evidence" value="ECO:0007669"/>
    <property type="project" value="InterPro"/>
</dbReference>
<dbReference type="Gene3D" id="3.40.50.720">
    <property type="entry name" value="NAD(P)-binding Rossmann-like Domain"/>
    <property type="match status" value="1"/>
</dbReference>
<protein>
    <submittedName>
        <fullName evidence="2">NAD(P)-dependent alcohol dehydrogenase</fullName>
    </submittedName>
</protein>
<dbReference type="KEGG" id="smaa:IT774_16300"/>
<accession>A0A7S9DXB5</accession>
<organism evidence="2 3">
    <name type="scientific">Salinimonas marina</name>
    <dbReference type="NCBI Taxonomy" id="2785918"/>
    <lineage>
        <taxon>Bacteria</taxon>
        <taxon>Pseudomonadati</taxon>
        <taxon>Pseudomonadota</taxon>
        <taxon>Gammaproteobacteria</taxon>
        <taxon>Alteromonadales</taxon>
        <taxon>Alteromonadaceae</taxon>
        <taxon>Alteromonas/Salinimonas group</taxon>
        <taxon>Salinimonas</taxon>
    </lineage>
</organism>
<dbReference type="RefSeq" id="WP_195810704.1">
    <property type="nucleotide sequence ID" value="NZ_CP064795.1"/>
</dbReference>
<dbReference type="PANTHER" id="PTHR45033">
    <property type="match status" value="1"/>
</dbReference>
<dbReference type="SUPFAM" id="SSF50129">
    <property type="entry name" value="GroES-like"/>
    <property type="match status" value="1"/>
</dbReference>
<evidence type="ECO:0000313" key="3">
    <source>
        <dbReference type="Proteomes" id="UP000595095"/>
    </source>
</evidence>
<dbReference type="EMBL" id="CP064795">
    <property type="protein sequence ID" value="QPG05618.1"/>
    <property type="molecule type" value="Genomic_DNA"/>
</dbReference>
<keyword evidence="3" id="KW-1185">Reference proteome</keyword>
<dbReference type="SUPFAM" id="SSF51735">
    <property type="entry name" value="NAD(P)-binding Rossmann-fold domains"/>
    <property type="match status" value="1"/>
</dbReference>
<dbReference type="Pfam" id="PF00107">
    <property type="entry name" value="ADH_zinc_N"/>
    <property type="match status" value="1"/>
</dbReference>
<dbReference type="InterPro" id="IPR036291">
    <property type="entry name" value="NAD(P)-bd_dom_sf"/>
</dbReference>
<dbReference type="AlphaFoldDB" id="A0A7S9DXB5"/>
<name>A0A7S9DXB5_9ALTE</name>
<evidence type="ECO:0000313" key="2">
    <source>
        <dbReference type="EMBL" id="QPG05618.1"/>
    </source>
</evidence>
<dbReference type="CDD" id="cd08276">
    <property type="entry name" value="MDR7"/>
    <property type="match status" value="1"/>
</dbReference>
<dbReference type="Proteomes" id="UP000595095">
    <property type="component" value="Chromosome"/>
</dbReference>
<dbReference type="InterPro" id="IPR013154">
    <property type="entry name" value="ADH-like_N"/>
</dbReference>
<evidence type="ECO:0000259" key="1">
    <source>
        <dbReference type="SMART" id="SM00829"/>
    </source>
</evidence>
<gene>
    <name evidence="2" type="ORF">IT774_16300</name>
</gene>
<dbReference type="Pfam" id="PF08240">
    <property type="entry name" value="ADH_N"/>
    <property type="match status" value="1"/>
</dbReference>
<proteinExistence type="predicted"/>